<keyword evidence="1" id="KW-0378">Hydrolase</keyword>
<evidence type="ECO:0000256" key="1">
    <source>
        <dbReference type="ARBA" id="ARBA00022801"/>
    </source>
</evidence>
<evidence type="ECO:0000256" key="4">
    <source>
        <dbReference type="ARBA" id="ARBA00034244"/>
    </source>
</evidence>
<dbReference type="InterPro" id="IPR056175">
    <property type="entry name" value="Acb1-like_C"/>
</dbReference>
<accession>A0A0F9HXB2</accession>
<evidence type="ECO:0000256" key="8">
    <source>
        <dbReference type="ARBA" id="ARBA00048123"/>
    </source>
</evidence>
<dbReference type="EMBL" id="LAZR01021141">
    <property type="protein sequence ID" value="KKL86355.1"/>
    <property type="molecule type" value="Genomic_DNA"/>
</dbReference>
<reference evidence="10" key="1">
    <citation type="journal article" date="2015" name="Nature">
        <title>Complex archaea that bridge the gap between prokaryotes and eukaryotes.</title>
        <authorList>
            <person name="Spang A."/>
            <person name="Saw J.H."/>
            <person name="Jorgensen S.L."/>
            <person name="Zaremba-Niedzwiedzka K."/>
            <person name="Martijn J."/>
            <person name="Lind A.E."/>
            <person name="van Eijk R."/>
            <person name="Schleper C."/>
            <person name="Guy L."/>
            <person name="Ettema T.J."/>
        </authorList>
    </citation>
    <scope>NUCLEOTIDE SEQUENCE</scope>
</reference>
<dbReference type="GO" id="GO:0016787">
    <property type="term" value="F:hydrolase activity"/>
    <property type="evidence" value="ECO:0007669"/>
    <property type="project" value="UniProtKB-KW"/>
</dbReference>
<comment type="catalytic activity">
    <reaction evidence="3">
        <text>3',3',3'-c-tri-AMP + H2O = A[3'-5']pA[3'-5']pAp[3'] + H(+)</text>
        <dbReference type="Rhea" id="RHEA:72859"/>
        <dbReference type="ChEBI" id="CHEBI:15377"/>
        <dbReference type="ChEBI" id="CHEBI:15378"/>
        <dbReference type="ChEBI" id="CHEBI:192523"/>
        <dbReference type="ChEBI" id="CHEBI:192530"/>
    </reaction>
    <physiologicalReaction direction="left-to-right" evidence="3">
        <dbReference type="Rhea" id="RHEA:72860"/>
    </physiologicalReaction>
</comment>
<evidence type="ECO:0000313" key="10">
    <source>
        <dbReference type="EMBL" id="KKL86355.1"/>
    </source>
</evidence>
<evidence type="ECO:0000259" key="9">
    <source>
        <dbReference type="Pfam" id="PF23474"/>
    </source>
</evidence>
<dbReference type="AlphaFoldDB" id="A0A0F9HXB2"/>
<name>A0A0F9HXB2_9ZZZZ</name>
<feature type="domain" description="Anti-CBASS protein Acb1-like C-terminal" evidence="9">
    <location>
        <begin position="20"/>
        <end position="171"/>
    </location>
</feature>
<dbReference type="Pfam" id="PF23474">
    <property type="entry name" value="Acb1"/>
    <property type="match status" value="1"/>
</dbReference>
<evidence type="ECO:0000256" key="2">
    <source>
        <dbReference type="ARBA" id="ARBA00034233"/>
    </source>
</evidence>
<comment type="catalytic activity">
    <reaction evidence="2">
        <text>3',3',3'-cAAG + H2O = G[3'-5']pA[3'-5']pAp[3'] + H(+)</text>
        <dbReference type="Rhea" id="RHEA:72863"/>
        <dbReference type="ChEBI" id="CHEBI:15377"/>
        <dbReference type="ChEBI" id="CHEBI:15378"/>
        <dbReference type="ChEBI" id="CHEBI:143810"/>
        <dbReference type="ChEBI" id="CHEBI:192532"/>
    </reaction>
    <physiologicalReaction direction="left-to-right" evidence="2">
        <dbReference type="Rhea" id="RHEA:72864"/>
    </physiologicalReaction>
</comment>
<evidence type="ECO:0000256" key="5">
    <source>
        <dbReference type="ARBA" id="ARBA00034283"/>
    </source>
</evidence>
<proteinExistence type="inferred from homology"/>
<gene>
    <name evidence="10" type="ORF">LCGC14_1945580</name>
</gene>
<protein>
    <recommendedName>
        <fullName evidence="7">Anti-CBASS protein Acb1</fullName>
    </recommendedName>
</protein>
<evidence type="ECO:0000256" key="6">
    <source>
        <dbReference type="ARBA" id="ARBA00034316"/>
    </source>
</evidence>
<comment type="catalytic activity">
    <reaction evidence="8">
        <text>3',3'-cUAMP + H2O = U[3'-5']pAp[3'] + H(+)</text>
        <dbReference type="Rhea" id="RHEA:72835"/>
        <dbReference type="ChEBI" id="CHEBI:15377"/>
        <dbReference type="ChEBI" id="CHEBI:15378"/>
        <dbReference type="ChEBI" id="CHEBI:143809"/>
        <dbReference type="ChEBI" id="CHEBI:192498"/>
    </reaction>
    <physiologicalReaction direction="left-to-right" evidence="8">
        <dbReference type="Rhea" id="RHEA:72836"/>
    </physiologicalReaction>
</comment>
<comment type="caution">
    <text evidence="10">The sequence shown here is derived from an EMBL/GenBank/DDBJ whole genome shotgun (WGS) entry which is preliminary data.</text>
</comment>
<evidence type="ECO:0000256" key="7">
    <source>
        <dbReference type="ARBA" id="ARBA00034343"/>
    </source>
</evidence>
<comment type="catalytic activity">
    <reaction evidence="5">
        <text>3',3'-cGAMP + H2O = G[3'-5']pAp[3'] + H(+)</text>
        <dbReference type="Rhea" id="RHEA:72831"/>
        <dbReference type="ChEBI" id="CHEBI:15377"/>
        <dbReference type="ChEBI" id="CHEBI:15378"/>
        <dbReference type="ChEBI" id="CHEBI:71501"/>
        <dbReference type="ChEBI" id="CHEBI:192497"/>
    </reaction>
    <physiologicalReaction direction="left-to-right" evidence="5">
        <dbReference type="Rhea" id="RHEA:72832"/>
    </physiologicalReaction>
</comment>
<comment type="similarity">
    <text evidence="6">Belongs to the anti-CBASS protein Acb1 family.</text>
</comment>
<comment type="catalytic activity">
    <reaction evidence="4">
        <text>3',3',3'-cAAG + H2O = A[3'-5']pG[3'-5']pAp[3'] + H(+)</text>
        <dbReference type="Rhea" id="RHEA:72867"/>
        <dbReference type="ChEBI" id="CHEBI:15377"/>
        <dbReference type="ChEBI" id="CHEBI:15378"/>
        <dbReference type="ChEBI" id="CHEBI:143810"/>
        <dbReference type="ChEBI" id="CHEBI:192533"/>
    </reaction>
    <physiologicalReaction direction="left-to-right" evidence="4">
        <dbReference type="Rhea" id="RHEA:72868"/>
    </physiologicalReaction>
</comment>
<evidence type="ECO:0000256" key="3">
    <source>
        <dbReference type="ARBA" id="ARBA00034240"/>
    </source>
</evidence>
<sequence length="178" mass="20255">MKLKDIRKTNEYTFEAEKKKGSYAGVHFDDDTIKRIKAFTKENKIPQRVQSRKLHSTVVFSKKYLPNYKAQGGLKTPIVGKPKKFSVWDTQPNKEGKTTNSLVLQYDSPELIARHNELKKEHGATHDFDEFKPHVTLSYDIGDLDISKLDPKSIGDINIVSEFGGDLDLDFLVKNNAS</sequence>
<organism evidence="10">
    <name type="scientific">marine sediment metagenome</name>
    <dbReference type="NCBI Taxonomy" id="412755"/>
    <lineage>
        <taxon>unclassified sequences</taxon>
        <taxon>metagenomes</taxon>
        <taxon>ecological metagenomes</taxon>
    </lineage>
</organism>